<reference evidence="3 4" key="2">
    <citation type="submission" date="2019-09" db="EMBL/GenBank/DDBJ databases">
        <title>Complete Genome Sequence and Methylome Analysis of free living Spirochaetas.</title>
        <authorList>
            <person name="Leshcheva N."/>
            <person name="Mikheeva N."/>
        </authorList>
    </citation>
    <scope>NUCLEOTIDE SEQUENCE [LARGE SCALE GENOMIC DNA]</scope>
    <source>
        <strain evidence="3 4">P</strain>
    </source>
</reference>
<name>A0A5C1Q9L5_9SPIO</name>
<feature type="domain" description="SHSP" evidence="2">
    <location>
        <begin position="46"/>
        <end position="151"/>
    </location>
</feature>
<dbReference type="SUPFAM" id="SSF49764">
    <property type="entry name" value="HSP20-like chaperones"/>
    <property type="match status" value="1"/>
</dbReference>
<dbReference type="InterPro" id="IPR008978">
    <property type="entry name" value="HSP20-like_chaperone"/>
</dbReference>
<sequence length="151" mass="17526">MKEKKNFDFNKLVDGVIDTAKSITETVIEKSGNFAKDSGIKDLKDYYPFYSWPPLNLYTCDDNSLIYEFGLPGFVKDDISILFEDDYMIFSATLSHIYSTGDETRSFKSKLKLGDIKPQKYYLPDDVYDRKNFSMSMKNGLLRLVFKAIER</sequence>
<protein>
    <submittedName>
        <fullName evidence="3">Hsp20/alpha crystallin family protein</fullName>
    </submittedName>
</protein>
<dbReference type="PROSITE" id="PS01031">
    <property type="entry name" value="SHSP"/>
    <property type="match status" value="1"/>
</dbReference>
<organism evidence="3 4">
    <name type="scientific">Thiospirochaeta perfilievii</name>
    <dbReference type="NCBI Taxonomy" id="252967"/>
    <lineage>
        <taxon>Bacteria</taxon>
        <taxon>Pseudomonadati</taxon>
        <taxon>Spirochaetota</taxon>
        <taxon>Spirochaetia</taxon>
        <taxon>Spirochaetales</taxon>
        <taxon>Spirochaetaceae</taxon>
        <taxon>Thiospirochaeta</taxon>
    </lineage>
</organism>
<dbReference type="RefSeq" id="WP_149568063.1">
    <property type="nucleotide sequence ID" value="NZ_CP035807.1"/>
</dbReference>
<accession>A0A5C1Q9L5</accession>
<keyword evidence="4" id="KW-1185">Reference proteome</keyword>
<dbReference type="EMBL" id="CP035807">
    <property type="protein sequence ID" value="QEN04823.1"/>
    <property type="molecule type" value="Genomic_DNA"/>
</dbReference>
<evidence type="ECO:0000313" key="3">
    <source>
        <dbReference type="EMBL" id="QEN04823.1"/>
    </source>
</evidence>
<reference evidence="3 4" key="1">
    <citation type="submission" date="2019-02" db="EMBL/GenBank/DDBJ databases">
        <authorList>
            <person name="Fomenkov A."/>
            <person name="Dubinina G."/>
            <person name="Grabovich M."/>
            <person name="Vincze T."/>
            <person name="Roberts R.J."/>
        </authorList>
    </citation>
    <scope>NUCLEOTIDE SEQUENCE [LARGE SCALE GENOMIC DNA]</scope>
    <source>
        <strain evidence="3 4">P</strain>
    </source>
</reference>
<comment type="similarity">
    <text evidence="1">Belongs to the small heat shock protein (HSP20) family.</text>
</comment>
<dbReference type="CDD" id="cd06464">
    <property type="entry name" value="ACD_sHsps-like"/>
    <property type="match status" value="1"/>
</dbReference>
<evidence type="ECO:0000259" key="2">
    <source>
        <dbReference type="PROSITE" id="PS01031"/>
    </source>
</evidence>
<dbReference type="AlphaFoldDB" id="A0A5C1Q9L5"/>
<gene>
    <name evidence="3" type="ORF">EW093_08940</name>
</gene>
<evidence type="ECO:0000256" key="1">
    <source>
        <dbReference type="PROSITE-ProRule" id="PRU00285"/>
    </source>
</evidence>
<dbReference type="Proteomes" id="UP000323824">
    <property type="component" value="Chromosome"/>
</dbReference>
<dbReference type="Gene3D" id="2.60.40.790">
    <property type="match status" value="1"/>
</dbReference>
<proteinExistence type="inferred from homology"/>
<dbReference type="OrthoDB" id="369397at2"/>
<dbReference type="InterPro" id="IPR002068">
    <property type="entry name" value="A-crystallin/Hsp20_dom"/>
</dbReference>
<dbReference type="KEGG" id="sper:EW093_08940"/>
<evidence type="ECO:0000313" key="4">
    <source>
        <dbReference type="Proteomes" id="UP000323824"/>
    </source>
</evidence>